<sequence>MDSTEDSASAKKVAYPGPDPNVKYPLNVVYCGECGLTTDLCEYSPNPDACKDWLNKNHPDIFTQLNDLQVNAAGEEADGDKKSAHQKRGGKGNPKSKKEKQPSKILITKEKRKGNKYVTIIIGLESNGIDLEVAKKFFAQRFSCGCSKGDKDDLTIQGDIIDNLVNVIPDKFPQITPEMIEIKEK</sequence>
<dbReference type="PROSITE" id="PS50296">
    <property type="entry name" value="SUI1"/>
    <property type="match status" value="1"/>
</dbReference>
<dbReference type="PANTHER" id="PTHR12789:SF0">
    <property type="entry name" value="DENSITY-REGULATED PROTEIN"/>
    <property type="match status" value="1"/>
</dbReference>
<comment type="similarity">
    <text evidence="1">Belongs to the DENR family.</text>
</comment>
<dbReference type="STRING" id="10195.A0A3M7RZI0"/>
<dbReference type="Proteomes" id="UP000276133">
    <property type="component" value="Unassembled WGS sequence"/>
</dbReference>
<dbReference type="GO" id="GO:0003743">
    <property type="term" value="F:translation initiation factor activity"/>
    <property type="evidence" value="ECO:0007669"/>
    <property type="project" value="InterPro"/>
</dbReference>
<evidence type="ECO:0000313" key="5">
    <source>
        <dbReference type="Proteomes" id="UP000276133"/>
    </source>
</evidence>
<dbReference type="InterPro" id="IPR001950">
    <property type="entry name" value="SUI1"/>
</dbReference>
<protein>
    <submittedName>
        <fullName evidence="4">Density-regulated-like protein</fullName>
    </submittedName>
</protein>
<dbReference type="InterPro" id="IPR050318">
    <property type="entry name" value="DENR/SUI1_TIF"/>
</dbReference>
<dbReference type="GO" id="GO:0001731">
    <property type="term" value="P:formation of translation preinitiation complex"/>
    <property type="evidence" value="ECO:0007669"/>
    <property type="project" value="TreeGrafter"/>
</dbReference>
<accession>A0A3M7RZI0</accession>
<proteinExistence type="inferred from homology"/>
<dbReference type="CDD" id="cd11607">
    <property type="entry name" value="DENR_C"/>
    <property type="match status" value="1"/>
</dbReference>
<feature type="region of interest" description="Disordered" evidence="2">
    <location>
        <begin position="1"/>
        <end position="20"/>
    </location>
</feature>
<dbReference type="Gene3D" id="3.30.780.10">
    <property type="entry name" value="SUI1-like domain"/>
    <property type="match status" value="1"/>
</dbReference>
<evidence type="ECO:0000259" key="3">
    <source>
        <dbReference type="PROSITE" id="PS50296"/>
    </source>
</evidence>
<dbReference type="Pfam" id="PF01253">
    <property type="entry name" value="SUI1"/>
    <property type="match status" value="1"/>
</dbReference>
<feature type="domain" description="SUI1" evidence="3">
    <location>
        <begin position="105"/>
        <end position="172"/>
    </location>
</feature>
<keyword evidence="5" id="KW-1185">Reference proteome</keyword>
<dbReference type="EMBL" id="REGN01002303">
    <property type="protein sequence ID" value="RNA28954.1"/>
    <property type="molecule type" value="Genomic_DNA"/>
</dbReference>
<dbReference type="InterPro" id="IPR036877">
    <property type="entry name" value="SUI1_dom_sf"/>
</dbReference>
<dbReference type="AlphaFoldDB" id="A0A3M7RZI0"/>
<evidence type="ECO:0000256" key="2">
    <source>
        <dbReference type="SAM" id="MobiDB-lite"/>
    </source>
</evidence>
<dbReference type="SUPFAM" id="SSF55159">
    <property type="entry name" value="eIF1-like"/>
    <property type="match status" value="1"/>
</dbReference>
<feature type="compositionally biased region" description="Basic residues" evidence="2">
    <location>
        <begin position="84"/>
        <end position="98"/>
    </location>
</feature>
<reference evidence="4 5" key="1">
    <citation type="journal article" date="2018" name="Sci. Rep.">
        <title>Genomic signatures of local adaptation to the degree of environmental predictability in rotifers.</title>
        <authorList>
            <person name="Franch-Gras L."/>
            <person name="Hahn C."/>
            <person name="Garcia-Roger E.M."/>
            <person name="Carmona M.J."/>
            <person name="Serra M."/>
            <person name="Gomez A."/>
        </authorList>
    </citation>
    <scope>NUCLEOTIDE SEQUENCE [LARGE SCALE GENOMIC DNA]</scope>
    <source>
        <strain evidence="4">HYR1</strain>
    </source>
</reference>
<dbReference type="GO" id="GO:0002188">
    <property type="term" value="P:translation reinitiation"/>
    <property type="evidence" value="ECO:0007669"/>
    <property type="project" value="TreeGrafter"/>
</dbReference>
<evidence type="ECO:0000313" key="4">
    <source>
        <dbReference type="EMBL" id="RNA28954.1"/>
    </source>
</evidence>
<feature type="region of interest" description="Disordered" evidence="2">
    <location>
        <begin position="75"/>
        <end position="104"/>
    </location>
</feature>
<gene>
    <name evidence="4" type="ORF">BpHYR1_025754</name>
</gene>
<dbReference type="OrthoDB" id="277199at2759"/>
<dbReference type="PANTHER" id="PTHR12789">
    <property type="entry name" value="DENSITY-REGULATED PROTEIN HOMOLOG"/>
    <property type="match status" value="1"/>
</dbReference>
<dbReference type="GO" id="GO:0003729">
    <property type="term" value="F:mRNA binding"/>
    <property type="evidence" value="ECO:0007669"/>
    <property type="project" value="TreeGrafter"/>
</dbReference>
<dbReference type="InterPro" id="IPR046447">
    <property type="entry name" value="DENR_C"/>
</dbReference>
<name>A0A3M7RZI0_BRAPC</name>
<organism evidence="4 5">
    <name type="scientific">Brachionus plicatilis</name>
    <name type="common">Marine rotifer</name>
    <name type="synonym">Brachionus muelleri</name>
    <dbReference type="NCBI Taxonomy" id="10195"/>
    <lineage>
        <taxon>Eukaryota</taxon>
        <taxon>Metazoa</taxon>
        <taxon>Spiralia</taxon>
        <taxon>Gnathifera</taxon>
        <taxon>Rotifera</taxon>
        <taxon>Eurotatoria</taxon>
        <taxon>Monogononta</taxon>
        <taxon>Pseudotrocha</taxon>
        <taxon>Ploima</taxon>
        <taxon>Brachionidae</taxon>
        <taxon>Brachionus</taxon>
    </lineage>
</organism>
<dbReference type="InterPro" id="IPR048517">
    <property type="entry name" value="DENR_N"/>
</dbReference>
<dbReference type="Pfam" id="PF21023">
    <property type="entry name" value="DENR_N"/>
    <property type="match status" value="1"/>
</dbReference>
<evidence type="ECO:0000256" key="1">
    <source>
        <dbReference type="ARBA" id="ARBA00007514"/>
    </source>
</evidence>
<comment type="caution">
    <text evidence="4">The sequence shown here is derived from an EMBL/GenBank/DDBJ whole genome shotgun (WGS) entry which is preliminary data.</text>
</comment>